<evidence type="ECO:0000313" key="7">
    <source>
        <dbReference type="EMBL" id="QKJ25009.1"/>
    </source>
</evidence>
<feature type="transmembrane region" description="Helical" evidence="5">
    <location>
        <begin position="328"/>
        <end position="351"/>
    </location>
</feature>
<dbReference type="KEGG" id="aqg:HRU87_02060"/>
<dbReference type="GO" id="GO:0005886">
    <property type="term" value="C:plasma membrane"/>
    <property type="evidence" value="ECO:0007669"/>
    <property type="project" value="UniProtKB-SubCell"/>
</dbReference>
<dbReference type="EMBL" id="CP054056">
    <property type="protein sequence ID" value="QKJ25009.1"/>
    <property type="molecule type" value="Genomic_DNA"/>
</dbReference>
<dbReference type="Pfam" id="PF07690">
    <property type="entry name" value="MFS_1"/>
    <property type="match status" value="1"/>
</dbReference>
<dbReference type="InterPro" id="IPR011701">
    <property type="entry name" value="MFS"/>
</dbReference>
<name>A0A7D4Q3T7_9MICO</name>
<reference evidence="7 8" key="1">
    <citation type="submission" date="2020-05" db="EMBL/GenBank/DDBJ databases">
        <title>Aquirufa sp. strain 15G-AUS-rot a new Aquirufa species.</title>
        <authorList>
            <person name="Pitt A."/>
            <person name="Hahn M.W."/>
        </authorList>
    </citation>
    <scope>NUCLEOTIDE SEQUENCE [LARGE SCALE GENOMIC DNA]</scope>
    <source>
        <strain evidence="7 8">15G-AUS-rot</strain>
    </source>
</reference>
<keyword evidence="3 5" id="KW-1133">Transmembrane helix</keyword>
<dbReference type="PANTHER" id="PTHR23523:SF2">
    <property type="entry name" value="2-NITROIMIDAZOLE TRANSPORTER"/>
    <property type="match status" value="1"/>
</dbReference>
<feature type="transmembrane region" description="Helical" evidence="5">
    <location>
        <begin position="206"/>
        <end position="228"/>
    </location>
</feature>
<dbReference type="InterPro" id="IPR036259">
    <property type="entry name" value="MFS_trans_sf"/>
</dbReference>
<dbReference type="InterPro" id="IPR052524">
    <property type="entry name" value="MFS_Cyanate_Porter"/>
</dbReference>
<feature type="transmembrane region" description="Helical" evidence="5">
    <location>
        <begin position="77"/>
        <end position="94"/>
    </location>
</feature>
<feature type="transmembrane region" description="Helical" evidence="5">
    <location>
        <begin position="43"/>
        <end position="65"/>
    </location>
</feature>
<dbReference type="InterPro" id="IPR020846">
    <property type="entry name" value="MFS_dom"/>
</dbReference>
<gene>
    <name evidence="7" type="ORF">HRU87_02060</name>
</gene>
<feature type="domain" description="Major facilitator superfamily (MFS) profile" evidence="6">
    <location>
        <begin position="10"/>
        <end position="387"/>
    </location>
</feature>
<dbReference type="PANTHER" id="PTHR23523">
    <property type="match status" value="1"/>
</dbReference>
<feature type="transmembrane region" description="Helical" evidence="5">
    <location>
        <begin position="240"/>
        <end position="265"/>
    </location>
</feature>
<dbReference type="PROSITE" id="PS50850">
    <property type="entry name" value="MFS"/>
    <property type="match status" value="1"/>
</dbReference>
<organism evidence="7 8">
    <name type="scientific">Aquiluna borgnonia</name>
    <dbReference type="NCBI Taxonomy" id="2499157"/>
    <lineage>
        <taxon>Bacteria</taxon>
        <taxon>Bacillati</taxon>
        <taxon>Actinomycetota</taxon>
        <taxon>Actinomycetes</taxon>
        <taxon>Micrococcales</taxon>
        <taxon>Microbacteriaceae</taxon>
        <taxon>Luna cluster</taxon>
        <taxon>Luna-1 subcluster</taxon>
        <taxon>Aquiluna</taxon>
    </lineage>
</organism>
<sequence length="394" mass="42315">MITTAKRWWALAAVALLAINLRTAVSSISPVVSYIQQNISLPIVTIGLMGIAAPLAFALASSLSYRPARKLGVEKTLLVTVVMIILGHLIRAFAWDATALFAGSLLSLLGMGIGNVLLPVLVRKYFPTQVGIISSFYITLTAISATMGSFFAVPVAEISSWRFSLGQWAILASLTLLPLGFLLGNSRPEVKPESDSSQKAIWRSPTALAIAGMQAVTSVFGYVSFAWLPLLLSEHSNQSVIASGALLSLFALMGLPSSLIVPLLANRYPASQQWIVWFSLVAGLTGTLGLLFGDQGLTWFWVIALGFGPTMFPLALTMFNLRSRERSTVLAVSAFGQGASYSTATIAVFTIGILRELTGGWEAAIWLMLIFCLISIFVALQIGRGKIIDDELVR</sequence>
<dbReference type="AlphaFoldDB" id="A0A7D4Q3T7"/>
<dbReference type="Gene3D" id="1.20.1250.20">
    <property type="entry name" value="MFS general substrate transporter like domains"/>
    <property type="match status" value="2"/>
</dbReference>
<protein>
    <submittedName>
        <fullName evidence="7">MFS transporter</fullName>
    </submittedName>
</protein>
<keyword evidence="2 5" id="KW-0812">Transmembrane</keyword>
<evidence type="ECO:0000256" key="5">
    <source>
        <dbReference type="SAM" id="Phobius"/>
    </source>
</evidence>
<dbReference type="SUPFAM" id="SSF103473">
    <property type="entry name" value="MFS general substrate transporter"/>
    <property type="match status" value="1"/>
</dbReference>
<dbReference type="GO" id="GO:0022857">
    <property type="term" value="F:transmembrane transporter activity"/>
    <property type="evidence" value="ECO:0007669"/>
    <property type="project" value="InterPro"/>
</dbReference>
<dbReference type="RefSeq" id="WP_173493306.1">
    <property type="nucleotide sequence ID" value="NZ_CP054056.1"/>
</dbReference>
<dbReference type="Proteomes" id="UP000501003">
    <property type="component" value="Chromosome"/>
</dbReference>
<accession>A0A7D4Q3T7</accession>
<evidence type="ECO:0000256" key="3">
    <source>
        <dbReference type="ARBA" id="ARBA00022989"/>
    </source>
</evidence>
<evidence type="ECO:0000256" key="2">
    <source>
        <dbReference type="ARBA" id="ARBA00022692"/>
    </source>
</evidence>
<evidence type="ECO:0000256" key="4">
    <source>
        <dbReference type="ARBA" id="ARBA00023136"/>
    </source>
</evidence>
<feature type="transmembrane region" description="Helical" evidence="5">
    <location>
        <begin position="274"/>
        <end position="293"/>
    </location>
</feature>
<feature type="transmembrane region" description="Helical" evidence="5">
    <location>
        <begin position="299"/>
        <end position="321"/>
    </location>
</feature>
<keyword evidence="8" id="KW-1185">Reference proteome</keyword>
<comment type="subcellular location">
    <subcellularLocation>
        <location evidence="1">Cell membrane</location>
        <topology evidence="1">Multi-pass membrane protein</topology>
    </subcellularLocation>
</comment>
<feature type="transmembrane region" description="Helical" evidence="5">
    <location>
        <begin position="134"/>
        <end position="153"/>
    </location>
</feature>
<feature type="transmembrane region" description="Helical" evidence="5">
    <location>
        <begin position="165"/>
        <end position="185"/>
    </location>
</feature>
<evidence type="ECO:0000256" key="1">
    <source>
        <dbReference type="ARBA" id="ARBA00004651"/>
    </source>
</evidence>
<evidence type="ECO:0000259" key="6">
    <source>
        <dbReference type="PROSITE" id="PS50850"/>
    </source>
</evidence>
<proteinExistence type="predicted"/>
<feature type="transmembrane region" description="Helical" evidence="5">
    <location>
        <begin position="363"/>
        <end position="382"/>
    </location>
</feature>
<feature type="transmembrane region" description="Helical" evidence="5">
    <location>
        <begin position="100"/>
        <end position="122"/>
    </location>
</feature>
<keyword evidence="4 5" id="KW-0472">Membrane</keyword>
<evidence type="ECO:0000313" key="8">
    <source>
        <dbReference type="Proteomes" id="UP000501003"/>
    </source>
</evidence>